<gene>
    <name evidence="3" type="ORF">GTW51_16985</name>
</gene>
<dbReference type="PROSITE" id="PS50943">
    <property type="entry name" value="HTH_CROC1"/>
    <property type="match status" value="1"/>
</dbReference>
<organism evidence="3 4">
    <name type="scientific">Aurantimonas aggregata</name>
    <dbReference type="NCBI Taxonomy" id="2047720"/>
    <lineage>
        <taxon>Bacteria</taxon>
        <taxon>Pseudomonadati</taxon>
        <taxon>Pseudomonadota</taxon>
        <taxon>Alphaproteobacteria</taxon>
        <taxon>Hyphomicrobiales</taxon>
        <taxon>Aurantimonadaceae</taxon>
        <taxon>Aurantimonas</taxon>
    </lineage>
</organism>
<dbReference type="PANTHER" id="PTHR46797:SF1">
    <property type="entry name" value="METHYLPHOSPHONATE SYNTHASE"/>
    <property type="match status" value="1"/>
</dbReference>
<accession>A0A6L9MKL8</accession>
<dbReference type="EMBL" id="JAAAMJ010000015">
    <property type="protein sequence ID" value="NDV88399.1"/>
    <property type="molecule type" value="Genomic_DNA"/>
</dbReference>
<dbReference type="Proteomes" id="UP000476332">
    <property type="component" value="Unassembled WGS sequence"/>
</dbReference>
<dbReference type="Gene3D" id="1.10.260.40">
    <property type="entry name" value="lambda repressor-like DNA-binding domains"/>
    <property type="match status" value="1"/>
</dbReference>
<dbReference type="InterPro" id="IPR001387">
    <property type="entry name" value="Cro/C1-type_HTH"/>
</dbReference>
<dbReference type="PANTHER" id="PTHR46797">
    <property type="entry name" value="HTH-TYPE TRANSCRIPTIONAL REGULATOR"/>
    <property type="match status" value="1"/>
</dbReference>
<dbReference type="AlphaFoldDB" id="A0A6L9MKL8"/>
<comment type="caution">
    <text evidence="3">The sequence shown here is derived from an EMBL/GenBank/DDBJ whole genome shotgun (WGS) entry which is preliminary data.</text>
</comment>
<name>A0A6L9MKL8_9HYPH</name>
<proteinExistence type="predicted"/>
<feature type="domain" description="HTH cro/C1-type" evidence="2">
    <location>
        <begin position="8"/>
        <end position="66"/>
    </location>
</feature>
<dbReference type="InterPro" id="IPR050807">
    <property type="entry name" value="TransReg_Diox_bact_type"/>
</dbReference>
<dbReference type="Pfam" id="PF13560">
    <property type="entry name" value="HTH_31"/>
    <property type="match status" value="1"/>
</dbReference>
<dbReference type="InterPro" id="IPR010982">
    <property type="entry name" value="Lambda_DNA-bd_dom_sf"/>
</dbReference>
<keyword evidence="1" id="KW-0238">DNA-binding</keyword>
<protein>
    <submittedName>
        <fullName evidence="3">Helix-turn-helix domain-containing protein</fullName>
    </submittedName>
</protein>
<dbReference type="RefSeq" id="WP_163045231.1">
    <property type="nucleotide sequence ID" value="NZ_JAAAMJ010000015.1"/>
</dbReference>
<evidence type="ECO:0000259" key="2">
    <source>
        <dbReference type="PROSITE" id="PS50943"/>
    </source>
</evidence>
<dbReference type="CDD" id="cd00093">
    <property type="entry name" value="HTH_XRE"/>
    <property type="match status" value="1"/>
</dbReference>
<dbReference type="GO" id="GO:0003700">
    <property type="term" value="F:DNA-binding transcription factor activity"/>
    <property type="evidence" value="ECO:0007669"/>
    <property type="project" value="TreeGrafter"/>
</dbReference>
<evidence type="ECO:0000313" key="4">
    <source>
        <dbReference type="Proteomes" id="UP000476332"/>
    </source>
</evidence>
<dbReference type="SUPFAM" id="SSF47413">
    <property type="entry name" value="lambda repressor-like DNA-binding domains"/>
    <property type="match status" value="1"/>
</dbReference>
<evidence type="ECO:0000313" key="3">
    <source>
        <dbReference type="EMBL" id="NDV88399.1"/>
    </source>
</evidence>
<reference evidence="3 4" key="1">
    <citation type="submission" date="2020-01" db="EMBL/GenBank/DDBJ databases">
        <title>Genomes of bacteria type strains.</title>
        <authorList>
            <person name="Chen J."/>
            <person name="Zhu S."/>
            <person name="Chen J."/>
        </authorList>
    </citation>
    <scope>NUCLEOTIDE SEQUENCE [LARGE SCALE GENOMIC DNA]</scope>
    <source>
        <strain evidence="3 4">KCTC 52919</strain>
    </source>
</reference>
<dbReference type="SMART" id="SM00530">
    <property type="entry name" value="HTH_XRE"/>
    <property type="match status" value="1"/>
</dbReference>
<evidence type="ECO:0000256" key="1">
    <source>
        <dbReference type="ARBA" id="ARBA00023125"/>
    </source>
</evidence>
<keyword evidence="4" id="KW-1185">Reference proteome</keyword>
<sequence length="141" mass="15533">MTPFGERIRALRKERGVTQGQMAAALNVSSAYLSALEHGRRGRPTWDLLQRIIGYLNVIWDDAEELERLAALSHPKVTVETAGLSAEATTLANRLAESIAILAPDDIRKILTEVEQAAERAEAAVREKRRRQAAGKGRGFT</sequence>
<dbReference type="GO" id="GO:0003677">
    <property type="term" value="F:DNA binding"/>
    <property type="evidence" value="ECO:0007669"/>
    <property type="project" value="UniProtKB-KW"/>
</dbReference>
<dbReference type="GO" id="GO:0005829">
    <property type="term" value="C:cytosol"/>
    <property type="evidence" value="ECO:0007669"/>
    <property type="project" value="TreeGrafter"/>
</dbReference>